<organism evidence="2 3">
    <name type="scientific">Streptomyces tibetensis</name>
    <dbReference type="NCBI Taxonomy" id="2382123"/>
    <lineage>
        <taxon>Bacteria</taxon>
        <taxon>Bacillati</taxon>
        <taxon>Actinomycetota</taxon>
        <taxon>Actinomycetes</taxon>
        <taxon>Kitasatosporales</taxon>
        <taxon>Streptomycetaceae</taxon>
        <taxon>Streptomyces</taxon>
    </lineage>
</organism>
<protein>
    <submittedName>
        <fullName evidence="2">Uncharacterized protein</fullName>
    </submittedName>
</protein>
<gene>
    <name evidence="2" type="ORF">ACFYQT_09200</name>
</gene>
<evidence type="ECO:0000313" key="3">
    <source>
        <dbReference type="Proteomes" id="UP001601422"/>
    </source>
</evidence>
<evidence type="ECO:0000313" key="2">
    <source>
        <dbReference type="EMBL" id="MFF0003612.1"/>
    </source>
</evidence>
<keyword evidence="3" id="KW-1185">Reference proteome</keyword>
<comment type="caution">
    <text evidence="2">The sequence shown here is derived from an EMBL/GenBank/DDBJ whole genome shotgun (WGS) entry which is preliminary data.</text>
</comment>
<feature type="region of interest" description="Disordered" evidence="1">
    <location>
        <begin position="1"/>
        <end position="26"/>
    </location>
</feature>
<proteinExistence type="predicted"/>
<name>A0ABW6MTN7_9ACTN</name>
<dbReference type="EMBL" id="JBIAJP010000001">
    <property type="protein sequence ID" value="MFF0003612.1"/>
    <property type="molecule type" value="Genomic_DNA"/>
</dbReference>
<accession>A0ABW6MTN7</accession>
<dbReference type="Proteomes" id="UP001601422">
    <property type="component" value="Unassembled WGS sequence"/>
</dbReference>
<reference evidence="2 3" key="1">
    <citation type="submission" date="2024-10" db="EMBL/GenBank/DDBJ databases">
        <title>The Natural Products Discovery Center: Release of the First 8490 Sequenced Strains for Exploring Actinobacteria Biosynthetic Diversity.</title>
        <authorList>
            <person name="Kalkreuter E."/>
            <person name="Kautsar S.A."/>
            <person name="Yang D."/>
            <person name="Bader C.D."/>
            <person name="Teijaro C.N."/>
            <person name="Fluegel L."/>
            <person name="Davis C.M."/>
            <person name="Simpson J.R."/>
            <person name="Lauterbach L."/>
            <person name="Steele A.D."/>
            <person name="Gui C."/>
            <person name="Meng S."/>
            <person name="Li G."/>
            <person name="Viehrig K."/>
            <person name="Ye F."/>
            <person name="Su P."/>
            <person name="Kiefer A.F."/>
            <person name="Nichols A."/>
            <person name="Cepeda A.J."/>
            <person name="Yan W."/>
            <person name="Fan B."/>
            <person name="Jiang Y."/>
            <person name="Adhikari A."/>
            <person name="Zheng C.-J."/>
            <person name="Schuster L."/>
            <person name="Cowan T.M."/>
            <person name="Smanski M.J."/>
            <person name="Chevrette M.G."/>
            <person name="De Carvalho L.P.S."/>
            <person name="Shen B."/>
        </authorList>
    </citation>
    <scope>NUCLEOTIDE SEQUENCE [LARGE SCALE GENOMIC DNA]</scope>
    <source>
        <strain evidence="2 3">NPDC005497</strain>
    </source>
</reference>
<evidence type="ECO:0000256" key="1">
    <source>
        <dbReference type="SAM" id="MobiDB-lite"/>
    </source>
</evidence>
<sequence length="42" mass="4409">MALERTSHPGVTDFPDKANSLAPEALTAEDRLSQLAGARVGD</sequence>
<dbReference type="RefSeq" id="WP_361883359.1">
    <property type="nucleotide sequence ID" value="NZ_JBEXVS010000092.1"/>
</dbReference>